<proteinExistence type="predicted"/>
<protein>
    <submittedName>
        <fullName evidence="1">Uncharacterized protein</fullName>
    </submittedName>
</protein>
<dbReference type="Proteomes" id="UP000186922">
    <property type="component" value="Unassembled WGS sequence"/>
</dbReference>
<accession>A0A1D1VF49</accession>
<evidence type="ECO:0000313" key="2">
    <source>
        <dbReference type="Proteomes" id="UP000186922"/>
    </source>
</evidence>
<comment type="caution">
    <text evidence="1">The sequence shown here is derived from an EMBL/GenBank/DDBJ whole genome shotgun (WGS) entry which is preliminary data.</text>
</comment>
<sequence>LNLITPFQRSIYRRQKKSRILPPNVIFPLDSTNSTVWPVTIHKIFRMKSSNIIRLMQTTVGWPLRSKWKSDRPPGTKRHRSFGADRIARNFCTYSVTPKNPRPSNPFQNPGPNTSPSSFLTCKIHVQAKSNTLKPFGRAVDKGNQNSTCISSGPLKVEKLNRNCSF</sequence>
<feature type="non-terminal residue" evidence="1">
    <location>
        <position position="1"/>
    </location>
</feature>
<keyword evidence="2" id="KW-1185">Reference proteome</keyword>
<evidence type="ECO:0000313" key="1">
    <source>
        <dbReference type="EMBL" id="GAU97523.1"/>
    </source>
</evidence>
<dbReference type="EMBL" id="BDGG01000004">
    <property type="protein sequence ID" value="GAU97523.1"/>
    <property type="molecule type" value="Genomic_DNA"/>
</dbReference>
<dbReference type="AlphaFoldDB" id="A0A1D1VF49"/>
<gene>
    <name evidence="1" type="primary">RvY_08803-1</name>
    <name evidence="1" type="synonym">RvY_08803.1</name>
    <name evidence="1" type="ORF">RvY_08803</name>
</gene>
<name>A0A1D1VF49_RAMVA</name>
<organism evidence="1 2">
    <name type="scientific">Ramazzottius varieornatus</name>
    <name type="common">Water bear</name>
    <name type="synonym">Tardigrade</name>
    <dbReference type="NCBI Taxonomy" id="947166"/>
    <lineage>
        <taxon>Eukaryota</taxon>
        <taxon>Metazoa</taxon>
        <taxon>Ecdysozoa</taxon>
        <taxon>Tardigrada</taxon>
        <taxon>Eutardigrada</taxon>
        <taxon>Parachela</taxon>
        <taxon>Hypsibioidea</taxon>
        <taxon>Ramazzottiidae</taxon>
        <taxon>Ramazzottius</taxon>
    </lineage>
</organism>
<reference evidence="1 2" key="1">
    <citation type="journal article" date="2016" name="Nat. Commun.">
        <title>Extremotolerant tardigrade genome and improved radiotolerance of human cultured cells by tardigrade-unique protein.</title>
        <authorList>
            <person name="Hashimoto T."/>
            <person name="Horikawa D.D."/>
            <person name="Saito Y."/>
            <person name="Kuwahara H."/>
            <person name="Kozuka-Hata H."/>
            <person name="Shin-I T."/>
            <person name="Minakuchi Y."/>
            <person name="Ohishi K."/>
            <person name="Motoyama A."/>
            <person name="Aizu T."/>
            <person name="Enomoto A."/>
            <person name="Kondo K."/>
            <person name="Tanaka S."/>
            <person name="Hara Y."/>
            <person name="Koshikawa S."/>
            <person name="Sagara H."/>
            <person name="Miura T."/>
            <person name="Yokobori S."/>
            <person name="Miyagawa K."/>
            <person name="Suzuki Y."/>
            <person name="Kubo T."/>
            <person name="Oyama M."/>
            <person name="Kohara Y."/>
            <person name="Fujiyama A."/>
            <person name="Arakawa K."/>
            <person name="Katayama T."/>
            <person name="Toyoda A."/>
            <person name="Kunieda T."/>
        </authorList>
    </citation>
    <scope>NUCLEOTIDE SEQUENCE [LARGE SCALE GENOMIC DNA]</scope>
    <source>
        <strain evidence="1 2">YOKOZUNA-1</strain>
    </source>
</reference>